<gene>
    <name evidence="3" type="ORF">ADL12_23355</name>
</gene>
<reference evidence="4" key="1">
    <citation type="submission" date="2015-10" db="EMBL/GenBank/DDBJ databases">
        <authorList>
            <person name="Ju K.-S."/>
            <person name="Doroghazi J.R."/>
            <person name="Metcalf W.W."/>
        </authorList>
    </citation>
    <scope>NUCLEOTIDE SEQUENCE [LARGE SCALE GENOMIC DNA]</scope>
    <source>
        <strain evidence="4">NRRL 3151</strain>
    </source>
</reference>
<dbReference type="AlphaFoldDB" id="A0A101JSH6"/>
<comment type="caution">
    <text evidence="3">The sequence shown here is derived from an EMBL/GenBank/DDBJ whole genome shotgun (WGS) entry which is preliminary data.</text>
</comment>
<evidence type="ECO:0000313" key="3">
    <source>
        <dbReference type="EMBL" id="KUL32138.1"/>
    </source>
</evidence>
<keyword evidence="1" id="KW-0378">Hydrolase</keyword>
<dbReference type="EMBL" id="LLZG01000231">
    <property type="protein sequence ID" value="KUL32138.1"/>
    <property type="molecule type" value="Genomic_DNA"/>
</dbReference>
<dbReference type="GO" id="GO:0016798">
    <property type="term" value="F:hydrolase activity, acting on glycosyl bonds"/>
    <property type="evidence" value="ECO:0007669"/>
    <property type="project" value="InterPro"/>
</dbReference>
<dbReference type="InterPro" id="IPR003305">
    <property type="entry name" value="CenC_carb-bd"/>
</dbReference>
<dbReference type="SUPFAM" id="SSF49785">
    <property type="entry name" value="Galactose-binding domain-like"/>
    <property type="match status" value="1"/>
</dbReference>
<dbReference type="Proteomes" id="UP000053923">
    <property type="component" value="Unassembled WGS sequence"/>
</dbReference>
<evidence type="ECO:0000313" key="4">
    <source>
        <dbReference type="Proteomes" id="UP000053923"/>
    </source>
</evidence>
<evidence type="ECO:0000256" key="1">
    <source>
        <dbReference type="ARBA" id="ARBA00022801"/>
    </source>
</evidence>
<dbReference type="InterPro" id="IPR008979">
    <property type="entry name" value="Galactose-bd-like_sf"/>
</dbReference>
<proteinExistence type="predicted"/>
<keyword evidence="4" id="KW-1185">Reference proteome</keyword>
<protein>
    <recommendedName>
        <fullName evidence="2">CBM-cenC domain-containing protein</fullName>
    </recommendedName>
</protein>
<dbReference type="Gene3D" id="2.60.120.260">
    <property type="entry name" value="Galactose-binding domain-like"/>
    <property type="match status" value="1"/>
</dbReference>
<feature type="domain" description="CBM-cenC" evidence="2">
    <location>
        <begin position="9"/>
        <end position="97"/>
    </location>
</feature>
<sequence length="150" mass="15237">MEALCSATNTVTNPGFEAGALTPWAQSTGTASSVVASNARSGTYALQTGVSASGAIQTVGGLTSSGTYLLAGWAKAATAGEEVAVGMKSFGGTETYLKTSTTSYAQQPIFFTTGATATSAGANCYKNRLLSRILRRLHPDQALLTVVDAS</sequence>
<evidence type="ECO:0000259" key="2">
    <source>
        <dbReference type="Pfam" id="PF02018"/>
    </source>
</evidence>
<dbReference type="RefSeq" id="WP_062704764.1">
    <property type="nucleotide sequence ID" value="NZ_LLZG01000231.1"/>
</dbReference>
<organism evidence="3 4">
    <name type="scientific">Streptomyces regalis</name>
    <dbReference type="NCBI Taxonomy" id="68262"/>
    <lineage>
        <taxon>Bacteria</taxon>
        <taxon>Bacillati</taxon>
        <taxon>Actinomycetota</taxon>
        <taxon>Actinomycetes</taxon>
        <taxon>Kitasatosporales</taxon>
        <taxon>Streptomycetaceae</taxon>
        <taxon>Streptomyces</taxon>
    </lineage>
</organism>
<name>A0A101JSH6_9ACTN</name>
<dbReference type="Pfam" id="PF02018">
    <property type="entry name" value="CBM_4_9"/>
    <property type="match status" value="1"/>
</dbReference>
<accession>A0A101JSH6</accession>